<name>A0A380BZL2_9GAMM</name>
<dbReference type="InterPro" id="IPR045503">
    <property type="entry name" value="DUF6488"/>
</dbReference>
<dbReference type="AlphaFoldDB" id="A0A380BZL2"/>
<dbReference type="GeneID" id="41838827"/>
<gene>
    <name evidence="1" type="ORF">NCTC10736_04046</name>
</gene>
<dbReference type="RefSeq" id="WP_011638887.1">
    <property type="nucleotide sequence ID" value="NZ_UGYV01000004.1"/>
</dbReference>
<evidence type="ECO:0000313" key="2">
    <source>
        <dbReference type="Proteomes" id="UP000255061"/>
    </source>
</evidence>
<sequence length="119" mass="13549">MRYLFAFLVIVTSFNCNYSFAHLDRMKSMDHSRNSHMNEKKVISITIKTINKMTFKDLGYEAGKLPSSWETINNADVNIVNVHEGSYVVSATNSQVKQTLYFRIDDDGDVVAVSENKGF</sequence>
<dbReference type="Proteomes" id="UP000255061">
    <property type="component" value="Unassembled WGS sequence"/>
</dbReference>
<reference evidence="1 2" key="1">
    <citation type="submission" date="2018-06" db="EMBL/GenBank/DDBJ databases">
        <authorList>
            <consortium name="Pathogen Informatics"/>
            <person name="Doyle S."/>
        </authorList>
    </citation>
    <scope>NUCLEOTIDE SEQUENCE [LARGE SCALE GENOMIC DNA]</scope>
    <source>
        <strain evidence="1 2">NCTC10736</strain>
    </source>
</reference>
<protein>
    <submittedName>
        <fullName evidence="1">Uncharacterized protein</fullName>
    </submittedName>
</protein>
<dbReference type="Pfam" id="PF20098">
    <property type="entry name" value="DUF6488"/>
    <property type="match status" value="1"/>
</dbReference>
<organism evidence="1 2">
    <name type="scientific">Shewanella morhuae</name>
    <dbReference type="NCBI Taxonomy" id="365591"/>
    <lineage>
        <taxon>Bacteria</taxon>
        <taxon>Pseudomonadati</taxon>
        <taxon>Pseudomonadota</taxon>
        <taxon>Gammaproteobacteria</taxon>
        <taxon>Alteromonadales</taxon>
        <taxon>Shewanellaceae</taxon>
        <taxon>Shewanella</taxon>
    </lineage>
</organism>
<evidence type="ECO:0000313" key="1">
    <source>
        <dbReference type="EMBL" id="SUJ09541.1"/>
    </source>
</evidence>
<accession>A0A380BZL2</accession>
<dbReference type="EMBL" id="UGYV01000004">
    <property type="protein sequence ID" value="SUJ09541.1"/>
    <property type="molecule type" value="Genomic_DNA"/>
</dbReference>
<proteinExistence type="predicted"/>